<accession>A0A6F8SMZ4</accession>
<dbReference type="InterPro" id="IPR023365">
    <property type="entry name" value="Sortase_dom-sf"/>
</dbReference>
<dbReference type="AlphaFoldDB" id="A0A6F8SMZ4"/>
<name>A0A6F8SMZ4_9ACTN</name>
<sequence>MERKSLVSLRPLLASRKAARAFALVLAVCLGLSIMLGAAAPESDADEVPPFRFTGRMGQGVCDTLWVWTHHLDEARQDVLTEQSLQAARRAEPAPSADDDRTPNAASSLICFLGEEVPYRQGEPADITAPDGYASTWVGTGCVSDNANTYFIGHNPGVFERVMDLEIGDKITVFDDDGASRTYYVFDTLFLPNGSNYFVYEGRIAPTGETITLQTCTGDNQRVRCVMAR</sequence>
<dbReference type="EMBL" id="AP022829">
    <property type="protein sequence ID" value="BCA89452.1"/>
    <property type="molecule type" value="Genomic_DNA"/>
</dbReference>
<keyword evidence="4" id="KW-1185">Reference proteome</keyword>
<evidence type="ECO:0000313" key="3">
    <source>
        <dbReference type="EMBL" id="BCA89452.1"/>
    </source>
</evidence>
<reference evidence="4" key="2">
    <citation type="submission" date="2020-03" db="EMBL/GenBank/DDBJ databases">
        <title>Complete Genome Sequence of Adlercreutzia sp. strain 8CFCBH1 Producing Equol, Isolated from Healthy Japanese Feces.</title>
        <authorList>
            <person name="Ogata Y."/>
            <person name="Sakamoto M."/>
            <person name="Ohkuma M."/>
            <person name="Hattori M."/>
            <person name="Suda W."/>
        </authorList>
    </citation>
    <scope>NUCLEOTIDE SEQUENCE [LARGE SCALE GENOMIC DNA]</scope>
    <source>
        <strain evidence="4">8CFCBH1</strain>
    </source>
</reference>
<feature type="region of interest" description="Disordered" evidence="2">
    <location>
        <begin position="84"/>
        <end position="103"/>
    </location>
</feature>
<organism evidence="3 4">
    <name type="scientific">Adlercreutzia hattorii</name>
    <dbReference type="NCBI Taxonomy" id="2707299"/>
    <lineage>
        <taxon>Bacteria</taxon>
        <taxon>Bacillati</taxon>
        <taxon>Actinomycetota</taxon>
        <taxon>Coriobacteriia</taxon>
        <taxon>Eggerthellales</taxon>
        <taxon>Eggerthellaceae</taxon>
        <taxon>Adlercreutzia</taxon>
    </lineage>
</organism>
<dbReference type="KEGG" id="ahat:ADCFC_20710"/>
<dbReference type="Gene3D" id="2.40.260.10">
    <property type="entry name" value="Sortase"/>
    <property type="match status" value="1"/>
</dbReference>
<proteinExistence type="predicted"/>
<evidence type="ECO:0000256" key="1">
    <source>
        <dbReference type="ARBA" id="ARBA00022801"/>
    </source>
</evidence>
<protein>
    <recommendedName>
        <fullName evidence="5">Sortase</fullName>
    </recommendedName>
</protein>
<dbReference type="Pfam" id="PF04203">
    <property type="entry name" value="Sortase"/>
    <property type="match status" value="1"/>
</dbReference>
<dbReference type="InterPro" id="IPR005754">
    <property type="entry name" value="Sortase"/>
</dbReference>
<dbReference type="GO" id="GO:0016787">
    <property type="term" value="F:hydrolase activity"/>
    <property type="evidence" value="ECO:0007669"/>
    <property type="project" value="UniProtKB-KW"/>
</dbReference>
<evidence type="ECO:0000313" key="4">
    <source>
        <dbReference type="Proteomes" id="UP000501727"/>
    </source>
</evidence>
<reference evidence="4" key="1">
    <citation type="journal article" date="2020" name="Microbiol. Resour. Announc.">
        <title>Complete Genome Sequence of Adlercreutzia sp. Strain 8CFCBH1, a Potent Producer of Equol, Isolated from Healthy Japanese Feces.</title>
        <authorList>
            <person name="Ogata Y."/>
            <person name="Sakamoto M."/>
            <person name="Ohkuma M."/>
            <person name="Hattori M."/>
            <person name="Suda W."/>
        </authorList>
    </citation>
    <scope>NUCLEOTIDE SEQUENCE [LARGE SCALE GENOMIC DNA]</scope>
    <source>
        <strain evidence="4">8CFCBH1</strain>
    </source>
</reference>
<keyword evidence="1" id="KW-0378">Hydrolase</keyword>
<evidence type="ECO:0000256" key="2">
    <source>
        <dbReference type="SAM" id="MobiDB-lite"/>
    </source>
</evidence>
<evidence type="ECO:0008006" key="5">
    <source>
        <dbReference type="Google" id="ProtNLM"/>
    </source>
</evidence>
<dbReference type="Proteomes" id="UP000501727">
    <property type="component" value="Chromosome"/>
</dbReference>
<dbReference type="SUPFAM" id="SSF63817">
    <property type="entry name" value="Sortase"/>
    <property type="match status" value="1"/>
</dbReference>
<gene>
    <name evidence="3" type="ORF">ADCFC_19490</name>
</gene>